<dbReference type="AlphaFoldDB" id="A0A939BHH6"/>
<dbReference type="NCBIfam" id="TIGR00350">
    <property type="entry name" value="lytR_cpsA_psr"/>
    <property type="match status" value="1"/>
</dbReference>
<feature type="transmembrane region" description="Helical" evidence="3">
    <location>
        <begin position="27"/>
        <end position="47"/>
    </location>
</feature>
<keyword evidence="3" id="KW-0472">Membrane</keyword>
<evidence type="ECO:0000313" key="6">
    <source>
        <dbReference type="Proteomes" id="UP000705508"/>
    </source>
</evidence>
<dbReference type="SUPFAM" id="SSF53850">
    <property type="entry name" value="Periplasmic binding protein-like II"/>
    <property type="match status" value="1"/>
</dbReference>
<dbReference type="RefSeq" id="WP_204907107.1">
    <property type="nucleotide sequence ID" value="NZ_JACJKS010000017.1"/>
</dbReference>
<dbReference type="InterPro" id="IPR004474">
    <property type="entry name" value="LytR_CpsA_psr"/>
</dbReference>
<evidence type="ECO:0000256" key="2">
    <source>
        <dbReference type="SAM" id="MobiDB-lite"/>
    </source>
</evidence>
<proteinExistence type="inferred from homology"/>
<accession>A0A939BHH6</accession>
<gene>
    <name evidence="5" type="ORF">H6A20_10620</name>
</gene>
<feature type="domain" description="Cell envelope-related transcriptional attenuator" evidence="4">
    <location>
        <begin position="253"/>
        <end position="397"/>
    </location>
</feature>
<reference evidence="5" key="2">
    <citation type="journal article" date="2021" name="Sci. Rep.">
        <title>The distribution of antibiotic resistance genes in chicken gut microbiota commensals.</title>
        <authorList>
            <person name="Juricova H."/>
            <person name="Matiasovicova J."/>
            <person name="Kubasova T."/>
            <person name="Cejkova D."/>
            <person name="Rychlik I."/>
        </authorList>
    </citation>
    <scope>NUCLEOTIDE SEQUENCE</scope>
    <source>
        <strain evidence="5">An582</strain>
    </source>
</reference>
<dbReference type="PANTHER" id="PTHR33392">
    <property type="entry name" value="POLYISOPRENYL-TEICHOIC ACID--PEPTIDOGLYCAN TEICHOIC ACID TRANSFERASE TAGU"/>
    <property type="match status" value="1"/>
</dbReference>
<dbReference type="Pfam" id="PF03816">
    <property type="entry name" value="LytR_cpsA_psr"/>
    <property type="match status" value="1"/>
</dbReference>
<dbReference type="Proteomes" id="UP000705508">
    <property type="component" value="Unassembled WGS sequence"/>
</dbReference>
<dbReference type="PANTHER" id="PTHR33392:SF6">
    <property type="entry name" value="POLYISOPRENYL-TEICHOIC ACID--PEPTIDOGLYCAN TEICHOIC ACID TRANSFERASE TAGU"/>
    <property type="match status" value="1"/>
</dbReference>
<feature type="transmembrane region" description="Helical" evidence="3">
    <location>
        <begin position="78"/>
        <end position="100"/>
    </location>
</feature>
<dbReference type="InterPro" id="IPR050922">
    <property type="entry name" value="LytR/CpsA/Psr_CW_biosynth"/>
</dbReference>
<keyword evidence="3" id="KW-1133">Transmembrane helix</keyword>
<sequence>MEQHRRHTRGGKHRHGKPKQKHLAGKLITLVQLVLSVAFIIVAWNSGMVPMKYLAALTAVLLILFALTFGLQYVQNKIFILGIVLSVLISIGLAAGTFYLSKANRLLEDVGGATYKTDNMIVVVRKDDMAQNLLDAANYRFGVQTAVDQENTQLMREDVESAVGRELLVVEYPSIQEEAQALLDGTIDAAIYNEAFAGILDESIEGYADQVRILYQYGIDTPIEQEEEANVEEPFNIYISGIDVSGPITTNSRSDVNIIMTVNPNTKKILLTTTPRDYYVTLPGVSGEARDKLTHAGIYGVDVSMSTLENIYGIDISYYARVNFTSLITIVDALGGVDVNSQYAFEAGGYSFQQGMNTLNGKQALAFSRERHSFADGDNQRGRNQEAVLTAILQKAMSPAILTNASQIIASVSDSVETNMTQDEMAKFINMQLSDGASWSIESQAATGSGDNQACFSSGSQLLYVMWPDEAVVSGLANKMQLVLEGK</sequence>
<evidence type="ECO:0000313" key="5">
    <source>
        <dbReference type="EMBL" id="MBM6949103.1"/>
    </source>
</evidence>
<name>A0A939BHH6_9CLOT</name>
<evidence type="ECO:0000256" key="3">
    <source>
        <dbReference type="SAM" id="Phobius"/>
    </source>
</evidence>
<evidence type="ECO:0000259" key="4">
    <source>
        <dbReference type="Pfam" id="PF03816"/>
    </source>
</evidence>
<dbReference type="EMBL" id="JACJKS010000017">
    <property type="protein sequence ID" value="MBM6949103.1"/>
    <property type="molecule type" value="Genomic_DNA"/>
</dbReference>
<reference evidence="5" key="1">
    <citation type="submission" date="2020-08" db="EMBL/GenBank/DDBJ databases">
        <authorList>
            <person name="Cejkova D."/>
            <person name="Kubasova T."/>
            <person name="Jahodarova E."/>
            <person name="Rychlik I."/>
        </authorList>
    </citation>
    <scope>NUCLEOTIDE SEQUENCE</scope>
    <source>
        <strain evidence="5">An582</strain>
    </source>
</reference>
<feature type="transmembrane region" description="Helical" evidence="3">
    <location>
        <begin position="53"/>
        <end position="71"/>
    </location>
</feature>
<organism evidence="5 6">
    <name type="scientific">Mordavella massiliensis</name>
    <dbReference type="NCBI Taxonomy" id="1871024"/>
    <lineage>
        <taxon>Bacteria</taxon>
        <taxon>Bacillati</taxon>
        <taxon>Bacillota</taxon>
        <taxon>Clostridia</taxon>
        <taxon>Eubacteriales</taxon>
        <taxon>Clostridiaceae</taxon>
        <taxon>Mordavella</taxon>
    </lineage>
</organism>
<protein>
    <submittedName>
        <fullName evidence="5">LCP family protein</fullName>
    </submittedName>
</protein>
<comment type="caution">
    <text evidence="5">The sequence shown here is derived from an EMBL/GenBank/DDBJ whole genome shotgun (WGS) entry which is preliminary data.</text>
</comment>
<dbReference type="Gene3D" id="3.40.630.190">
    <property type="entry name" value="LCP protein"/>
    <property type="match status" value="1"/>
</dbReference>
<keyword evidence="3" id="KW-0812">Transmembrane</keyword>
<dbReference type="Gene3D" id="3.40.190.10">
    <property type="entry name" value="Periplasmic binding protein-like II"/>
    <property type="match status" value="1"/>
</dbReference>
<feature type="region of interest" description="Disordered" evidence="2">
    <location>
        <begin position="1"/>
        <end position="21"/>
    </location>
</feature>
<evidence type="ECO:0000256" key="1">
    <source>
        <dbReference type="ARBA" id="ARBA00006068"/>
    </source>
</evidence>
<comment type="similarity">
    <text evidence="1">Belongs to the LytR/CpsA/Psr (LCP) family.</text>
</comment>